<protein>
    <submittedName>
        <fullName evidence="2">Uncharacterized protein</fullName>
    </submittedName>
</protein>
<evidence type="ECO:0000313" key="3">
    <source>
        <dbReference type="Proteomes" id="UP000039865"/>
    </source>
</evidence>
<proteinExistence type="predicted"/>
<dbReference type="EMBL" id="CCKQ01010206">
    <property type="protein sequence ID" value="CDW81710.1"/>
    <property type="molecule type" value="Genomic_DNA"/>
</dbReference>
<keyword evidence="3" id="KW-1185">Reference proteome</keyword>
<dbReference type="InParanoid" id="A0A078AHE3"/>
<evidence type="ECO:0000313" key="2">
    <source>
        <dbReference type="EMBL" id="CDW81710.1"/>
    </source>
</evidence>
<evidence type="ECO:0000256" key="1">
    <source>
        <dbReference type="SAM" id="Phobius"/>
    </source>
</evidence>
<keyword evidence="1" id="KW-1133">Transmembrane helix</keyword>
<feature type="transmembrane region" description="Helical" evidence="1">
    <location>
        <begin position="20"/>
        <end position="38"/>
    </location>
</feature>
<name>A0A078AHE3_STYLE</name>
<dbReference type="Proteomes" id="UP000039865">
    <property type="component" value="Unassembled WGS sequence"/>
</dbReference>
<organism evidence="2 3">
    <name type="scientific">Stylonychia lemnae</name>
    <name type="common">Ciliate</name>
    <dbReference type="NCBI Taxonomy" id="5949"/>
    <lineage>
        <taxon>Eukaryota</taxon>
        <taxon>Sar</taxon>
        <taxon>Alveolata</taxon>
        <taxon>Ciliophora</taxon>
        <taxon>Intramacronucleata</taxon>
        <taxon>Spirotrichea</taxon>
        <taxon>Stichotrichia</taxon>
        <taxon>Sporadotrichida</taxon>
        <taxon>Oxytrichidae</taxon>
        <taxon>Stylonychinae</taxon>
        <taxon>Stylonychia</taxon>
    </lineage>
</organism>
<keyword evidence="1" id="KW-0812">Transmembrane</keyword>
<keyword evidence="1" id="KW-0472">Membrane</keyword>
<dbReference type="AlphaFoldDB" id="A0A078AHE3"/>
<sequence length="81" mass="9399">MVGFIEFQQGLYSEPYLKMLIALIISEPNGIVLLLMQYKRIIVPRTRIGLNKRQFACVNSAIQCNFKYTVKSNVQLSNFQR</sequence>
<gene>
    <name evidence="2" type="primary">Contig10479.g11185</name>
    <name evidence="2" type="ORF">STYLEM_10734</name>
</gene>
<accession>A0A078AHE3</accession>
<reference evidence="2 3" key="1">
    <citation type="submission" date="2014-06" db="EMBL/GenBank/DDBJ databases">
        <authorList>
            <person name="Swart Estienne"/>
        </authorList>
    </citation>
    <scope>NUCLEOTIDE SEQUENCE [LARGE SCALE GENOMIC DNA]</scope>
    <source>
        <strain evidence="2 3">130c</strain>
    </source>
</reference>